<keyword evidence="2" id="KW-1185">Reference proteome</keyword>
<dbReference type="Proteomes" id="UP000054107">
    <property type="component" value="Unassembled WGS sequence"/>
</dbReference>
<accession>A0A0B7NRY5</accession>
<dbReference type="STRING" id="35722.A0A0B7NRY5"/>
<sequence>MPGNKANQNQQYHESQFCRYHAIYKLKHDADRSTKNKQRKAFIDLQKPCHHKVEECEIDLEVDESKLVFSGTDNGVFNVTKTVAFGVDRLKYHLRLYNHFQVLQDENDTFMEESKDAQYQELPRSFKIRSAEIRQQSGLASYSTSLNRRKRLTVLGQQVADYEADLSRSIGIQHCSTFEEPETAFAQYSHAKNSVRKLYHSKLNAKRKRRYELAKGKYYDRLAAKERIFNHASTPIMFIGDRGHAVGSLIKGHSRFGGH</sequence>
<proteinExistence type="predicted"/>
<dbReference type="EMBL" id="LN733769">
    <property type="protein sequence ID" value="CEP18280.1"/>
    <property type="molecule type" value="Genomic_DNA"/>
</dbReference>
<evidence type="ECO:0000313" key="1">
    <source>
        <dbReference type="EMBL" id="CEP18280.1"/>
    </source>
</evidence>
<name>A0A0B7NRY5_9FUNG</name>
<gene>
    <name evidence="1" type="primary">PARPA_12582.1 scaffold 45109</name>
</gene>
<dbReference type="AlphaFoldDB" id="A0A0B7NRY5"/>
<organism evidence="1 2">
    <name type="scientific">Parasitella parasitica</name>
    <dbReference type="NCBI Taxonomy" id="35722"/>
    <lineage>
        <taxon>Eukaryota</taxon>
        <taxon>Fungi</taxon>
        <taxon>Fungi incertae sedis</taxon>
        <taxon>Mucoromycota</taxon>
        <taxon>Mucoromycotina</taxon>
        <taxon>Mucoromycetes</taxon>
        <taxon>Mucorales</taxon>
        <taxon>Mucorineae</taxon>
        <taxon>Mucoraceae</taxon>
        <taxon>Parasitella</taxon>
    </lineage>
</organism>
<dbReference type="OrthoDB" id="2211878at2759"/>
<protein>
    <submittedName>
        <fullName evidence="1">Uncharacterized protein</fullName>
    </submittedName>
</protein>
<evidence type="ECO:0000313" key="2">
    <source>
        <dbReference type="Proteomes" id="UP000054107"/>
    </source>
</evidence>
<reference evidence="1 2" key="1">
    <citation type="submission" date="2014-09" db="EMBL/GenBank/DDBJ databases">
        <authorList>
            <person name="Ellenberger Sabrina"/>
        </authorList>
    </citation>
    <scope>NUCLEOTIDE SEQUENCE [LARGE SCALE GENOMIC DNA]</scope>
    <source>
        <strain evidence="1 2">CBS 412.66</strain>
    </source>
</reference>